<organism evidence="1 2">
    <name type="scientific">Schistosoma margrebowiei</name>
    <dbReference type="NCBI Taxonomy" id="48269"/>
    <lineage>
        <taxon>Eukaryota</taxon>
        <taxon>Metazoa</taxon>
        <taxon>Spiralia</taxon>
        <taxon>Lophotrochozoa</taxon>
        <taxon>Platyhelminthes</taxon>
        <taxon>Trematoda</taxon>
        <taxon>Digenea</taxon>
        <taxon>Strigeidida</taxon>
        <taxon>Schistosomatoidea</taxon>
        <taxon>Schistosomatidae</taxon>
        <taxon>Schistosoma</taxon>
    </lineage>
</organism>
<dbReference type="PANTHER" id="PTHR46848">
    <property type="entry name" value="REGULATOR OF G-PROTEIN SIGNALING 3"/>
    <property type="match status" value="1"/>
</dbReference>
<dbReference type="SMART" id="SM00239">
    <property type="entry name" value="C2"/>
    <property type="match status" value="1"/>
</dbReference>
<name>A0A183LSE9_9TREM</name>
<dbReference type="SUPFAM" id="SSF50156">
    <property type="entry name" value="PDZ domain-like"/>
    <property type="match status" value="1"/>
</dbReference>
<dbReference type="InterPro" id="IPR000008">
    <property type="entry name" value="C2_dom"/>
</dbReference>
<sequence length="613" mass="69160">MIPLNSDLSLLSLSNKLCLNEIDNEMAIPVDCQNGILATTECYDRLCWQGQLQLALHLTDNCIRIQIVRARYLQVPVDEGYTMFVEVRIAPKYSPNTNTYQLRTKSVPDCTAPVFNEKFSFEISHISHNDRLYIELYLNQSKFGYENAIFLGGMSFNIRRLKQKSLKILTNSEDSMNLFKESITQDLDLQKANLKCYTSEHFSISLPSLEVISQDFSKSQWYYLLGQNSCYCRHMSVGTIPHFSKLDTQEEISSIGSFKSGSNSIPSTITNVMVKSESFSTLSSLNLNENRNLPSLTGFTRKKITIPKSESGYGFTLTCQMVKFDFQQFASTPITSSSHIDSSNIEQYNYLPTHRCFRIHSVQKDSPADQVGLPVGAYLLGIGNTPLNCTLTLKDVVESYDLSRQISNEELNSLSSSDLQTQIKNNTTYTGINNNHNNEHFSQYNDFSYNLRSDNCINTVSTTIARHSITDSCITSNINNSCLPQTVTTTSGSVMLCEECCIDESIIHNDNENNNNNKNGNGSITRRTRILTLAPPILNLKWEDVCLDEANRQWAIEALIIKLINISNNLTYGINAYRTGLQKIANLHPSDLNSLFYNIVEVSFIISVYILVL</sequence>
<keyword evidence="2" id="KW-1185">Reference proteome</keyword>
<dbReference type="Proteomes" id="UP000277204">
    <property type="component" value="Unassembled WGS sequence"/>
</dbReference>
<dbReference type="InterPro" id="IPR035892">
    <property type="entry name" value="C2_domain_sf"/>
</dbReference>
<dbReference type="Gene3D" id="2.30.42.10">
    <property type="match status" value="1"/>
</dbReference>
<dbReference type="PROSITE" id="PS50004">
    <property type="entry name" value="C2"/>
    <property type="match status" value="1"/>
</dbReference>
<dbReference type="GO" id="GO:0005634">
    <property type="term" value="C:nucleus"/>
    <property type="evidence" value="ECO:0007669"/>
    <property type="project" value="TreeGrafter"/>
</dbReference>
<dbReference type="AlphaFoldDB" id="A0A183LSE9"/>
<proteinExistence type="predicted"/>
<dbReference type="PANTHER" id="PTHR46848:SF1">
    <property type="entry name" value="REGULATOR OF G-PROTEIN SIGNALING 3"/>
    <property type="match status" value="1"/>
</dbReference>
<dbReference type="Gene3D" id="2.60.40.150">
    <property type="entry name" value="C2 domain"/>
    <property type="match status" value="1"/>
</dbReference>
<dbReference type="SUPFAM" id="SSF49562">
    <property type="entry name" value="C2 domain (Calcium/lipid-binding domain, CaLB)"/>
    <property type="match status" value="1"/>
</dbReference>
<evidence type="ECO:0000313" key="2">
    <source>
        <dbReference type="Proteomes" id="UP000277204"/>
    </source>
</evidence>
<evidence type="ECO:0000313" key="1">
    <source>
        <dbReference type="EMBL" id="VDO72704.1"/>
    </source>
</evidence>
<gene>
    <name evidence="1" type="ORF">SMRZ_LOCUS6724</name>
</gene>
<dbReference type="EMBL" id="UZAI01002566">
    <property type="protein sequence ID" value="VDO72704.1"/>
    <property type="molecule type" value="Genomic_DNA"/>
</dbReference>
<reference evidence="1 2" key="1">
    <citation type="submission" date="2018-11" db="EMBL/GenBank/DDBJ databases">
        <authorList>
            <consortium name="Pathogen Informatics"/>
        </authorList>
    </citation>
    <scope>NUCLEOTIDE SEQUENCE [LARGE SCALE GENOMIC DNA]</scope>
    <source>
        <strain evidence="1 2">Zambia</strain>
    </source>
</reference>
<dbReference type="GO" id="GO:0005886">
    <property type="term" value="C:plasma membrane"/>
    <property type="evidence" value="ECO:0007669"/>
    <property type="project" value="TreeGrafter"/>
</dbReference>
<dbReference type="Pfam" id="PF00168">
    <property type="entry name" value="C2"/>
    <property type="match status" value="1"/>
</dbReference>
<accession>A0A183LSE9</accession>
<dbReference type="InterPro" id="IPR036034">
    <property type="entry name" value="PDZ_sf"/>
</dbReference>
<protein>
    <submittedName>
        <fullName evidence="1">Uncharacterized protein</fullName>
    </submittedName>
</protein>